<gene>
    <name evidence="2" type="ORF">FIBSPDRAFT_859725</name>
</gene>
<proteinExistence type="predicted"/>
<dbReference type="Proteomes" id="UP000076532">
    <property type="component" value="Unassembled WGS sequence"/>
</dbReference>
<feature type="region of interest" description="Disordered" evidence="1">
    <location>
        <begin position="62"/>
        <end position="89"/>
    </location>
</feature>
<dbReference type="EMBL" id="KV417541">
    <property type="protein sequence ID" value="KZP22166.1"/>
    <property type="molecule type" value="Genomic_DNA"/>
</dbReference>
<feature type="compositionally biased region" description="Basic and acidic residues" evidence="1">
    <location>
        <begin position="80"/>
        <end position="89"/>
    </location>
</feature>
<feature type="compositionally biased region" description="Basic and acidic residues" evidence="1">
    <location>
        <begin position="1"/>
        <end position="16"/>
    </location>
</feature>
<dbReference type="AlphaFoldDB" id="A0A166KQX6"/>
<accession>A0A166KQX6</accession>
<protein>
    <submittedName>
        <fullName evidence="2">Uncharacterized protein</fullName>
    </submittedName>
</protein>
<feature type="region of interest" description="Disordered" evidence="1">
    <location>
        <begin position="1"/>
        <end position="34"/>
    </location>
</feature>
<evidence type="ECO:0000256" key="1">
    <source>
        <dbReference type="SAM" id="MobiDB-lite"/>
    </source>
</evidence>
<sequence>MRHDFGPSVHEGDEGPVRQSFASRDRNKTHRSNAHCSSWIALGHVEVRDIGESTLVEVHNTGTDSASLKPDSVLSAPEPTKVEQRSIGS</sequence>
<evidence type="ECO:0000313" key="2">
    <source>
        <dbReference type="EMBL" id="KZP22166.1"/>
    </source>
</evidence>
<reference evidence="2 3" key="1">
    <citation type="journal article" date="2016" name="Mol. Biol. Evol.">
        <title>Comparative Genomics of Early-Diverging Mushroom-Forming Fungi Provides Insights into the Origins of Lignocellulose Decay Capabilities.</title>
        <authorList>
            <person name="Nagy L.G."/>
            <person name="Riley R."/>
            <person name="Tritt A."/>
            <person name="Adam C."/>
            <person name="Daum C."/>
            <person name="Floudas D."/>
            <person name="Sun H."/>
            <person name="Yadav J.S."/>
            <person name="Pangilinan J."/>
            <person name="Larsson K.H."/>
            <person name="Matsuura K."/>
            <person name="Barry K."/>
            <person name="Labutti K."/>
            <person name="Kuo R."/>
            <person name="Ohm R.A."/>
            <person name="Bhattacharya S.S."/>
            <person name="Shirouzu T."/>
            <person name="Yoshinaga Y."/>
            <person name="Martin F.M."/>
            <person name="Grigoriev I.V."/>
            <person name="Hibbett D.S."/>
        </authorList>
    </citation>
    <scope>NUCLEOTIDE SEQUENCE [LARGE SCALE GENOMIC DNA]</scope>
    <source>
        <strain evidence="2 3">CBS 109695</strain>
    </source>
</reference>
<evidence type="ECO:0000313" key="3">
    <source>
        <dbReference type="Proteomes" id="UP000076532"/>
    </source>
</evidence>
<organism evidence="2 3">
    <name type="scientific">Athelia psychrophila</name>
    <dbReference type="NCBI Taxonomy" id="1759441"/>
    <lineage>
        <taxon>Eukaryota</taxon>
        <taxon>Fungi</taxon>
        <taxon>Dikarya</taxon>
        <taxon>Basidiomycota</taxon>
        <taxon>Agaricomycotina</taxon>
        <taxon>Agaricomycetes</taxon>
        <taxon>Agaricomycetidae</taxon>
        <taxon>Atheliales</taxon>
        <taxon>Atheliaceae</taxon>
        <taxon>Athelia</taxon>
    </lineage>
</organism>
<name>A0A166KQX6_9AGAM</name>
<keyword evidence="3" id="KW-1185">Reference proteome</keyword>